<evidence type="ECO:0000256" key="11">
    <source>
        <dbReference type="RuleBase" id="RU367043"/>
    </source>
</evidence>
<keyword evidence="5" id="KW-0862">Zinc</keyword>
<dbReference type="Gene3D" id="1.10.287.810">
    <property type="entry name" value="Mitochondrial import inner membrane translocase subunit tim13 like domains"/>
    <property type="match status" value="1"/>
</dbReference>
<comment type="subunit">
    <text evidence="11">Heterohexamer.</text>
</comment>
<organism evidence="13 14">
    <name type="scientific">Kluyveromyces marxianus</name>
    <name type="common">Yeast</name>
    <name type="synonym">Candida kefyr</name>
    <dbReference type="NCBI Taxonomy" id="4911"/>
    <lineage>
        <taxon>Eukaryota</taxon>
        <taxon>Fungi</taxon>
        <taxon>Dikarya</taxon>
        <taxon>Ascomycota</taxon>
        <taxon>Saccharomycotina</taxon>
        <taxon>Saccharomycetes</taxon>
        <taxon>Saccharomycetales</taxon>
        <taxon>Saccharomycetaceae</taxon>
        <taxon>Kluyveromyces</taxon>
    </lineage>
</organism>
<keyword evidence="3" id="KW-0479">Metal-binding</keyword>
<keyword evidence="6 11" id="KW-0653">Protein transport</keyword>
<reference evidence="13 14" key="1">
    <citation type="submission" date="2016-03" db="EMBL/GenBank/DDBJ databases">
        <title>How can Kluyveromyces marxianus grow so fast - potential evolutionary course in Saccharomyces Complex revealed by comparative genomics.</title>
        <authorList>
            <person name="Mo W."/>
            <person name="Lu W."/>
            <person name="Yang X."/>
            <person name="Qi J."/>
            <person name="Lv H."/>
        </authorList>
    </citation>
    <scope>NUCLEOTIDE SEQUENCE [LARGE SCALE GENOMIC DNA]</scope>
    <source>
        <strain evidence="13 14">FIM1</strain>
    </source>
</reference>
<dbReference type="Proteomes" id="UP000422736">
    <property type="component" value="Chromosome 7"/>
</dbReference>
<dbReference type="PANTHER" id="PTHR11038">
    <property type="entry name" value="MITOCHONDRIAL IMPORT INNER MEMBRANE TRANSLOCASE SUBUNIT TIM10"/>
    <property type="match status" value="1"/>
</dbReference>
<evidence type="ECO:0000259" key="12">
    <source>
        <dbReference type="Pfam" id="PF02953"/>
    </source>
</evidence>
<comment type="function">
    <text evidence="11">Mitochondrial intermembrane chaperone that participates in the import and insertion of some multi-pass transmembrane proteins into the mitochondrial inner membrane. Also required for the transfer of beta-barrel precursors from the TOM complex to the sorting and assembly machinery (SAM complex) of the outer membrane. Acts as a chaperone-like protein that protects the hydrophobic precursors from aggregation and guide them through the mitochondrial intermembrane space.</text>
</comment>
<keyword evidence="4 11" id="KW-0999">Mitochondrion inner membrane</keyword>
<dbReference type="InterPro" id="IPR035427">
    <property type="entry name" value="Tim10-like_dom_sf"/>
</dbReference>
<evidence type="ECO:0000256" key="4">
    <source>
        <dbReference type="ARBA" id="ARBA00022792"/>
    </source>
</evidence>
<keyword evidence="8 11" id="KW-0496">Mitochondrion</keyword>
<accession>A0ABX6F5A8</accession>
<keyword evidence="9" id="KW-0472">Membrane</keyword>
<keyword evidence="14" id="KW-1185">Reference proteome</keyword>
<evidence type="ECO:0000313" key="14">
    <source>
        <dbReference type="Proteomes" id="UP000422736"/>
    </source>
</evidence>
<dbReference type="SUPFAM" id="SSF144122">
    <property type="entry name" value="Tim10-like"/>
    <property type="match status" value="1"/>
</dbReference>
<dbReference type="InterPro" id="IPR004217">
    <property type="entry name" value="Tim10-like"/>
</dbReference>
<proteinExistence type="inferred from homology"/>
<evidence type="ECO:0000313" key="13">
    <source>
        <dbReference type="EMBL" id="QGN18314.1"/>
    </source>
</evidence>
<evidence type="ECO:0000256" key="1">
    <source>
        <dbReference type="ARBA" id="ARBA00006720"/>
    </source>
</evidence>
<comment type="domain">
    <text evidence="11">The twin CX3C motif contains 4 conserved Cys residues that form 2 disulfide bonds in the mitochondrial intermembrane space.</text>
</comment>
<dbReference type="EMBL" id="CP015061">
    <property type="protein sequence ID" value="QGN18314.1"/>
    <property type="molecule type" value="Genomic_DNA"/>
</dbReference>
<evidence type="ECO:0000256" key="6">
    <source>
        <dbReference type="ARBA" id="ARBA00022927"/>
    </source>
</evidence>
<feature type="domain" description="Tim10-like" evidence="12">
    <location>
        <begin position="20"/>
        <end position="77"/>
    </location>
</feature>
<evidence type="ECO:0000256" key="7">
    <source>
        <dbReference type="ARBA" id="ARBA00023010"/>
    </source>
</evidence>
<evidence type="ECO:0000256" key="8">
    <source>
        <dbReference type="ARBA" id="ARBA00023128"/>
    </source>
</evidence>
<evidence type="ECO:0000256" key="2">
    <source>
        <dbReference type="ARBA" id="ARBA00022448"/>
    </source>
</evidence>
<dbReference type="PANTHER" id="PTHR11038:SF18">
    <property type="entry name" value="MITOCHONDRIAL IMPORT INNER MEMBRANE TRANSLOCASE SUBUNIT TIM12"/>
    <property type="match status" value="1"/>
</dbReference>
<evidence type="ECO:0000256" key="5">
    <source>
        <dbReference type="ARBA" id="ARBA00022833"/>
    </source>
</evidence>
<keyword evidence="10 11" id="KW-1015">Disulfide bond</keyword>
<protein>
    <recommendedName>
        <fullName evidence="11">Mitochondrial import inner membrane translocase subunit</fullName>
    </recommendedName>
</protein>
<evidence type="ECO:0000256" key="3">
    <source>
        <dbReference type="ARBA" id="ARBA00022723"/>
    </source>
</evidence>
<comment type="subcellular location">
    <subcellularLocation>
        <location evidence="11">Mitochondrion inner membrane</location>
        <topology evidence="11">Peripheral membrane protein</topology>
        <orientation evidence="11">Intermembrane side</orientation>
    </subcellularLocation>
</comment>
<keyword evidence="11" id="KW-0143">Chaperone</keyword>
<evidence type="ECO:0000256" key="9">
    <source>
        <dbReference type="ARBA" id="ARBA00023136"/>
    </source>
</evidence>
<keyword evidence="7 11" id="KW-0811">Translocation</keyword>
<keyword evidence="2 11" id="KW-0813">Transport</keyword>
<comment type="similarity">
    <text evidence="1 11">Belongs to the small Tim family.</text>
</comment>
<evidence type="ECO:0000256" key="10">
    <source>
        <dbReference type="ARBA" id="ARBA00023157"/>
    </source>
</evidence>
<name>A0ABX6F5A8_KLUMA</name>
<sequence length="107" mass="12115">MSLFLDPYSAQTVDETKIEVAKVQFDAMNTTFNAMLSTCLEKCIPHDEYGESDLNKGEMTCIDRCVAKIHYSNRLIGGFVQSRGFTPERHLPYDRIVEAKVQHPSGK</sequence>
<gene>
    <name evidence="13" type="primary">TIM12</name>
    <name evidence="13" type="ORF">FIM1_4640</name>
</gene>
<dbReference type="Pfam" id="PF02953">
    <property type="entry name" value="zf-Tim10_DDP"/>
    <property type="match status" value="1"/>
</dbReference>